<reference evidence="2 3" key="1">
    <citation type="submission" date="2018-08" db="EMBL/GenBank/DDBJ databases">
        <title>Sequencing the genomes of 1000 actinobacteria strains.</title>
        <authorList>
            <person name="Klenk H.-P."/>
        </authorList>
    </citation>
    <scope>NUCLEOTIDE SEQUENCE [LARGE SCALE GENOMIC DNA]</scope>
    <source>
        <strain evidence="2 3">DSM 44099</strain>
    </source>
</reference>
<feature type="transmembrane region" description="Helical" evidence="1">
    <location>
        <begin position="158"/>
        <end position="181"/>
    </location>
</feature>
<proteinExistence type="predicted"/>
<name>A0A3D9ZM41_9ACTN</name>
<dbReference type="AlphaFoldDB" id="A0A3D9ZM41"/>
<accession>A0A3D9ZM41</accession>
<keyword evidence="1" id="KW-0472">Membrane</keyword>
<dbReference type="EMBL" id="QUMQ01000001">
    <property type="protein sequence ID" value="REF98355.1"/>
    <property type="molecule type" value="Genomic_DNA"/>
</dbReference>
<dbReference type="OrthoDB" id="3579673at2"/>
<keyword evidence="3" id="KW-1185">Reference proteome</keyword>
<organism evidence="2 3">
    <name type="scientific">Asanoa ferruginea</name>
    <dbReference type="NCBI Taxonomy" id="53367"/>
    <lineage>
        <taxon>Bacteria</taxon>
        <taxon>Bacillati</taxon>
        <taxon>Actinomycetota</taxon>
        <taxon>Actinomycetes</taxon>
        <taxon>Micromonosporales</taxon>
        <taxon>Micromonosporaceae</taxon>
        <taxon>Asanoa</taxon>
    </lineage>
</organism>
<keyword evidence="1" id="KW-1133">Transmembrane helix</keyword>
<dbReference type="Proteomes" id="UP000256913">
    <property type="component" value="Unassembled WGS sequence"/>
</dbReference>
<evidence type="ECO:0000313" key="2">
    <source>
        <dbReference type="EMBL" id="REF98355.1"/>
    </source>
</evidence>
<comment type="caution">
    <text evidence="2">The sequence shown here is derived from an EMBL/GenBank/DDBJ whole genome shotgun (WGS) entry which is preliminary data.</text>
</comment>
<keyword evidence="1" id="KW-0812">Transmembrane</keyword>
<protein>
    <submittedName>
        <fullName evidence="2">ABC-2 family transporter</fullName>
    </submittedName>
</protein>
<evidence type="ECO:0000256" key="1">
    <source>
        <dbReference type="SAM" id="Phobius"/>
    </source>
</evidence>
<feature type="transmembrane region" description="Helical" evidence="1">
    <location>
        <begin position="309"/>
        <end position="331"/>
    </location>
</feature>
<evidence type="ECO:0000313" key="3">
    <source>
        <dbReference type="Proteomes" id="UP000256913"/>
    </source>
</evidence>
<dbReference type="RefSeq" id="WP_116069652.1">
    <property type="nucleotide sequence ID" value="NZ_BONB01000083.1"/>
</dbReference>
<feature type="transmembrane region" description="Helical" evidence="1">
    <location>
        <begin position="110"/>
        <end position="138"/>
    </location>
</feature>
<gene>
    <name evidence="2" type="ORF">DFJ67_4372</name>
</gene>
<feature type="transmembrane region" description="Helical" evidence="1">
    <location>
        <begin position="188"/>
        <end position="206"/>
    </location>
</feature>
<sequence>MIWLTWRQFRVSALAVFGVLGAVGVVLAATGPGLHRDYADLVARCEHGCIGDVYDNFFFPRVGAYTGLALLVLAVPVIAGVFWGAPLVSREFETGTRELVWQQSVSRRRWLAVKVGLVGLAAAAAAALAVVPVSLWSAPLDATAITGLNRMTPIVYDARGVVVIGHSMFAFVLGVAAGLLLRRTVPAMAATLAIFAAVQIIVPTLIRPHFANPVSLEVVVTPRDVTGVDSSGGTIRGLIVNAGPPDAWLLTNETVDSTGRAVDTLPAWAADCAPPESPAQEVTQQRCVDQFAAAGYRQVVTYHPAHRFWPFQGLETAIFGLLSLLLAGFCLRRIRPH</sequence>
<feature type="transmembrane region" description="Helical" evidence="1">
    <location>
        <begin position="64"/>
        <end position="89"/>
    </location>
</feature>